<sequence length="106" mass="12682">MYSIKQISQQIGLSEDTIRYYEKIELLPKVKRNNIGYRVYSLEDRDLLNNIVCLKNTGMTLNQIKLYVKLNTISERYKMLLTHKKNIEDQMNELQRIIEIKLKAME</sequence>
<evidence type="ECO:0000259" key="6">
    <source>
        <dbReference type="PROSITE" id="PS50937"/>
    </source>
</evidence>
<gene>
    <name evidence="7" type="ORF">GH807_10820</name>
</gene>
<name>A0ABR6WLZ5_9FIRM</name>
<protein>
    <submittedName>
        <fullName evidence="7">MerR family transcriptional regulator</fullName>
    </submittedName>
</protein>
<proteinExistence type="predicted"/>
<evidence type="ECO:0000313" key="8">
    <source>
        <dbReference type="Proteomes" id="UP000653358"/>
    </source>
</evidence>
<evidence type="ECO:0000256" key="2">
    <source>
        <dbReference type="ARBA" id="ARBA00023015"/>
    </source>
</evidence>
<keyword evidence="8" id="KW-1185">Reference proteome</keyword>
<keyword evidence="2" id="KW-0805">Transcription regulation</keyword>
<evidence type="ECO:0000256" key="3">
    <source>
        <dbReference type="ARBA" id="ARBA00023125"/>
    </source>
</evidence>
<dbReference type="Pfam" id="PF13411">
    <property type="entry name" value="MerR_1"/>
    <property type="match status" value="1"/>
</dbReference>
<dbReference type="Proteomes" id="UP000653358">
    <property type="component" value="Unassembled WGS sequence"/>
</dbReference>
<evidence type="ECO:0000256" key="4">
    <source>
        <dbReference type="ARBA" id="ARBA00023163"/>
    </source>
</evidence>
<dbReference type="CDD" id="cd01109">
    <property type="entry name" value="HTH_YyaN"/>
    <property type="match status" value="1"/>
</dbReference>
<accession>A0ABR6WLZ5</accession>
<dbReference type="PANTHER" id="PTHR30204:SF69">
    <property type="entry name" value="MERR-FAMILY TRANSCRIPTIONAL REGULATOR"/>
    <property type="match status" value="1"/>
</dbReference>
<dbReference type="InterPro" id="IPR047057">
    <property type="entry name" value="MerR_fam"/>
</dbReference>
<dbReference type="Gene3D" id="1.10.1660.10">
    <property type="match status" value="1"/>
</dbReference>
<keyword evidence="5" id="KW-0175">Coiled coil</keyword>
<comment type="caution">
    <text evidence="7">The sequence shown here is derived from an EMBL/GenBank/DDBJ whole genome shotgun (WGS) entry which is preliminary data.</text>
</comment>
<evidence type="ECO:0000256" key="1">
    <source>
        <dbReference type="ARBA" id="ARBA00022491"/>
    </source>
</evidence>
<feature type="coiled-coil region" evidence="5">
    <location>
        <begin position="77"/>
        <end position="104"/>
    </location>
</feature>
<keyword evidence="1" id="KW-0678">Repressor</keyword>
<evidence type="ECO:0000313" key="7">
    <source>
        <dbReference type="EMBL" id="MBC3797537.1"/>
    </source>
</evidence>
<dbReference type="PROSITE" id="PS50937">
    <property type="entry name" value="HTH_MERR_2"/>
    <property type="match status" value="1"/>
</dbReference>
<reference evidence="7 8" key="1">
    <citation type="journal article" date="2020" name="mSystems">
        <title>Defining Genomic and Predicted Metabolic Features of the Acetobacterium Genus.</title>
        <authorList>
            <person name="Ross D.E."/>
            <person name="Marshall C.W."/>
            <person name="Gulliver D."/>
            <person name="May H.D."/>
            <person name="Norman R.S."/>
        </authorList>
    </citation>
    <scope>NUCLEOTIDE SEQUENCE [LARGE SCALE GENOMIC DNA]</scope>
    <source>
        <strain evidence="7 8">DSM 9173</strain>
    </source>
</reference>
<dbReference type="SUPFAM" id="SSF46955">
    <property type="entry name" value="Putative DNA-binding domain"/>
    <property type="match status" value="1"/>
</dbReference>
<keyword evidence="3" id="KW-0238">DNA-binding</keyword>
<keyword evidence="4" id="KW-0804">Transcription</keyword>
<evidence type="ECO:0000256" key="5">
    <source>
        <dbReference type="SAM" id="Coils"/>
    </source>
</evidence>
<feature type="domain" description="HTH merR-type" evidence="6">
    <location>
        <begin position="1"/>
        <end position="70"/>
    </location>
</feature>
<organism evidence="7 8">
    <name type="scientific">Acetobacterium tundrae</name>
    <dbReference type="NCBI Taxonomy" id="132932"/>
    <lineage>
        <taxon>Bacteria</taxon>
        <taxon>Bacillati</taxon>
        <taxon>Bacillota</taxon>
        <taxon>Clostridia</taxon>
        <taxon>Eubacteriales</taxon>
        <taxon>Eubacteriaceae</taxon>
        <taxon>Acetobacterium</taxon>
    </lineage>
</organism>
<dbReference type="SMART" id="SM00422">
    <property type="entry name" value="HTH_MERR"/>
    <property type="match status" value="1"/>
</dbReference>
<dbReference type="InterPro" id="IPR009061">
    <property type="entry name" value="DNA-bd_dom_put_sf"/>
</dbReference>
<dbReference type="PANTHER" id="PTHR30204">
    <property type="entry name" value="REDOX-CYCLING DRUG-SENSING TRANSCRIPTIONAL ACTIVATOR SOXR"/>
    <property type="match status" value="1"/>
</dbReference>
<dbReference type="InterPro" id="IPR000551">
    <property type="entry name" value="MerR-type_HTH_dom"/>
</dbReference>
<dbReference type="EMBL" id="WJBB01000012">
    <property type="protein sequence ID" value="MBC3797537.1"/>
    <property type="molecule type" value="Genomic_DNA"/>
</dbReference>